<proteinExistence type="predicted"/>
<organism evidence="2 3">
    <name type="scientific">Clonorchis sinensis</name>
    <name type="common">Chinese liver fluke</name>
    <dbReference type="NCBI Taxonomy" id="79923"/>
    <lineage>
        <taxon>Eukaryota</taxon>
        <taxon>Metazoa</taxon>
        <taxon>Spiralia</taxon>
        <taxon>Lophotrochozoa</taxon>
        <taxon>Platyhelminthes</taxon>
        <taxon>Trematoda</taxon>
        <taxon>Digenea</taxon>
        <taxon>Opisthorchiida</taxon>
        <taxon>Opisthorchiata</taxon>
        <taxon>Opisthorchiidae</taxon>
        <taxon>Clonorchis</taxon>
    </lineage>
</organism>
<dbReference type="AlphaFoldDB" id="G7Y998"/>
<dbReference type="EMBL" id="DF142966">
    <property type="protein sequence ID" value="GAA49543.1"/>
    <property type="molecule type" value="Genomic_DNA"/>
</dbReference>
<evidence type="ECO:0000313" key="2">
    <source>
        <dbReference type="EMBL" id="GAA49543.1"/>
    </source>
</evidence>
<feature type="non-terminal residue" evidence="2">
    <location>
        <position position="1"/>
    </location>
</feature>
<feature type="region of interest" description="Disordered" evidence="1">
    <location>
        <begin position="86"/>
        <end position="107"/>
    </location>
</feature>
<reference key="2">
    <citation type="submission" date="2011-10" db="EMBL/GenBank/DDBJ databases">
        <title>The genome and transcriptome sequence of Clonorchis sinensis provide insights into the carcinogenic liver fluke.</title>
        <authorList>
            <person name="Wang X."/>
            <person name="Huang Y."/>
            <person name="Chen W."/>
            <person name="Liu H."/>
            <person name="Guo L."/>
            <person name="Chen Y."/>
            <person name="Luo F."/>
            <person name="Zhou W."/>
            <person name="Sun J."/>
            <person name="Mao Q."/>
            <person name="Liang P."/>
            <person name="Zhou C."/>
            <person name="Tian Y."/>
            <person name="Men J."/>
            <person name="Lv X."/>
            <person name="Huang L."/>
            <person name="Zhou J."/>
            <person name="Hu Y."/>
            <person name="Li R."/>
            <person name="Zhang F."/>
            <person name="Lei H."/>
            <person name="Li X."/>
            <person name="Hu X."/>
            <person name="Liang C."/>
            <person name="Xu J."/>
            <person name="Wu Z."/>
            <person name="Yu X."/>
        </authorList>
    </citation>
    <scope>NUCLEOTIDE SEQUENCE</scope>
    <source>
        <strain>Henan</strain>
    </source>
</reference>
<accession>G7Y998</accession>
<gene>
    <name evidence="2" type="ORF">CLF_103207</name>
</gene>
<dbReference type="Proteomes" id="UP000008909">
    <property type="component" value="Unassembled WGS sequence"/>
</dbReference>
<evidence type="ECO:0000313" key="3">
    <source>
        <dbReference type="Proteomes" id="UP000008909"/>
    </source>
</evidence>
<sequence length="463" mass="52414">FCMPIQPAKIRVHDRMESNTNLMLAYQPNGVVQGFKPHRFNAQFYHASLRSQACSSAAIDLWTIVFECKSSKCFYDARDTRDAEEEAVRLPKKQPGGSAFRISSPKRNDACASEQLKSISQLSSQEKNNSDKLSYKRNCIIQSGNSRSEVIVIIIIDSMTSVFNTDALLPYNRDLFKSLIANKRIKMDGERTCAVSIPLNSFNSRLYSGDMLAQMSYTTYEVAENSSTTHGRFHPCGSSAGFSTHNTNQLHEMANKSRSDYLTCTQRLKEWMHISKRRGKRDFRTKSPPISPWKLYFRRTFPRVRHLSLSEHKIAVTGARFCSFIDQFIQTLVVAVGVVIVALTEDNVLNDQTDISVSEVIHVQLTRRPNECWLIKTSTGATVPAEHLSSLRLCPPASNIVNDHMTIYGSLTKSAPFLRVIRVFSKICIVVARIIRNSFFCTVIHVLQTTLAGKLFWRLLSYS</sequence>
<evidence type="ECO:0000256" key="1">
    <source>
        <dbReference type="SAM" id="MobiDB-lite"/>
    </source>
</evidence>
<reference evidence="2" key="1">
    <citation type="journal article" date="2011" name="Genome Biol.">
        <title>The draft genome of the carcinogenic human liver fluke Clonorchis sinensis.</title>
        <authorList>
            <person name="Wang X."/>
            <person name="Chen W."/>
            <person name="Huang Y."/>
            <person name="Sun J."/>
            <person name="Men J."/>
            <person name="Liu H."/>
            <person name="Luo F."/>
            <person name="Guo L."/>
            <person name="Lv X."/>
            <person name="Deng C."/>
            <person name="Zhou C."/>
            <person name="Fan Y."/>
            <person name="Li X."/>
            <person name="Huang L."/>
            <person name="Hu Y."/>
            <person name="Liang C."/>
            <person name="Hu X."/>
            <person name="Xu J."/>
            <person name="Yu X."/>
        </authorList>
    </citation>
    <scope>NUCLEOTIDE SEQUENCE [LARGE SCALE GENOMIC DNA]</scope>
    <source>
        <strain evidence="2">Henan</strain>
    </source>
</reference>
<name>G7Y998_CLOSI</name>
<keyword evidence="3" id="KW-1185">Reference proteome</keyword>
<protein>
    <submittedName>
        <fullName evidence="2">Uncharacterized protein</fullName>
    </submittedName>
</protein>